<sequence length="461" mass="51820">MGLHRVLSLCMVFGFLKEGCPAHISILIPEIVPAVLGSCVVIPCHFTIPTSPRHTDRQPVKYHVHLRYRFLFGKRTAFSSDDTTEVHRHFKGRTALVGDPSQGDCSLQIDKLRMNDGGRYEMELKEKGASEWTVSKAISITVSGTPPKPEISDPGTIIEGQLVTLNCTVSNSCPDQPVQVLWNWERGASHWHQEQRLLPQVRGQLQVLLSSLSFNASHTAPPWVKCLTTLTDRQRAFTTRNLHIRCQPVISQSSSCSWAGGGLMCQCVVDSNPRSAVTWSVDGSNSLDGYNTSVLAQDNPLVAVLRRDMGLPLSVVCYAHNMLGNDSAMLMDRSEDSLLWKVIFVASIFLSLLLLILLFLLLLHYSRKKKRHILNYGHPAVHQTSLGLYHEHTSLYINCTEVTHIYTNGSYQLVYQNCTPIFIQNKQRRQRGRQVDFPNRAQREMQSPSSDTETAIYVEII</sequence>
<dbReference type="Proteomes" id="UP000261540">
    <property type="component" value="Unplaced"/>
</dbReference>
<accession>A0A3B3QRA5</accession>
<dbReference type="GeneTree" id="ENSGT01150000286924"/>
<dbReference type="InterPro" id="IPR007110">
    <property type="entry name" value="Ig-like_dom"/>
</dbReference>
<feature type="signal peptide" evidence="3">
    <location>
        <begin position="1"/>
        <end position="22"/>
    </location>
</feature>
<keyword evidence="6" id="KW-1185">Reference proteome</keyword>
<dbReference type="Pfam" id="PF07686">
    <property type="entry name" value="V-set"/>
    <property type="match status" value="1"/>
</dbReference>
<evidence type="ECO:0000259" key="4">
    <source>
        <dbReference type="PROSITE" id="PS50835"/>
    </source>
</evidence>
<name>A0A3B3QRA5_9TELE</name>
<keyword evidence="2" id="KW-0812">Transmembrane</keyword>
<feature type="transmembrane region" description="Helical" evidence="2">
    <location>
        <begin position="338"/>
        <end position="363"/>
    </location>
</feature>
<organism evidence="5 6">
    <name type="scientific">Paramormyrops kingsleyae</name>
    <dbReference type="NCBI Taxonomy" id="1676925"/>
    <lineage>
        <taxon>Eukaryota</taxon>
        <taxon>Metazoa</taxon>
        <taxon>Chordata</taxon>
        <taxon>Craniata</taxon>
        <taxon>Vertebrata</taxon>
        <taxon>Euteleostomi</taxon>
        <taxon>Actinopterygii</taxon>
        <taxon>Neopterygii</taxon>
        <taxon>Teleostei</taxon>
        <taxon>Osteoglossocephala</taxon>
        <taxon>Osteoglossomorpha</taxon>
        <taxon>Osteoglossiformes</taxon>
        <taxon>Mormyridae</taxon>
        <taxon>Paramormyrops</taxon>
    </lineage>
</organism>
<keyword evidence="2" id="KW-0472">Membrane</keyword>
<evidence type="ECO:0000313" key="5">
    <source>
        <dbReference type="Ensembl" id="ENSPKIP00000007936.1"/>
    </source>
</evidence>
<keyword evidence="3" id="KW-0732">Signal</keyword>
<dbReference type="InterPro" id="IPR013106">
    <property type="entry name" value="Ig_V-set"/>
</dbReference>
<dbReference type="PANTHER" id="PTHR46484:SF3">
    <property type="entry name" value="MYELIN-ASSOCIATED GLYCOPROTEIN-LIKE"/>
    <property type="match status" value="1"/>
</dbReference>
<dbReference type="Ensembl" id="ENSPKIT00000032007.1">
    <property type="protein sequence ID" value="ENSPKIP00000007936.1"/>
    <property type="gene ID" value="ENSPKIG00000023641.1"/>
</dbReference>
<evidence type="ECO:0000256" key="2">
    <source>
        <dbReference type="SAM" id="Phobius"/>
    </source>
</evidence>
<dbReference type="PANTHER" id="PTHR46484">
    <property type="entry name" value="SI:CH211-171H4.5-RELATED"/>
    <property type="match status" value="1"/>
</dbReference>
<protein>
    <submittedName>
        <fullName evidence="5">B-cell receptor CD22-like</fullName>
    </submittedName>
</protein>
<evidence type="ECO:0000256" key="1">
    <source>
        <dbReference type="SAM" id="MobiDB-lite"/>
    </source>
</evidence>
<feature type="domain" description="Ig-like" evidence="4">
    <location>
        <begin position="149"/>
        <end position="182"/>
    </location>
</feature>
<reference evidence="5" key="1">
    <citation type="submission" date="2025-08" db="UniProtKB">
        <authorList>
            <consortium name="Ensembl"/>
        </authorList>
    </citation>
    <scope>IDENTIFICATION</scope>
</reference>
<keyword evidence="2" id="KW-1133">Transmembrane helix</keyword>
<reference evidence="5" key="2">
    <citation type="submission" date="2025-09" db="UniProtKB">
        <authorList>
            <consortium name="Ensembl"/>
        </authorList>
    </citation>
    <scope>IDENTIFICATION</scope>
</reference>
<dbReference type="GeneID" id="111838654"/>
<dbReference type="SMART" id="SM00409">
    <property type="entry name" value="IG"/>
    <property type="match status" value="2"/>
</dbReference>
<dbReference type="InterPro" id="IPR003599">
    <property type="entry name" value="Ig_sub"/>
</dbReference>
<dbReference type="SUPFAM" id="SSF48726">
    <property type="entry name" value="Immunoglobulin"/>
    <property type="match status" value="3"/>
</dbReference>
<evidence type="ECO:0000313" key="6">
    <source>
        <dbReference type="Proteomes" id="UP000261540"/>
    </source>
</evidence>
<proteinExistence type="predicted"/>
<dbReference type="Gene3D" id="2.60.40.10">
    <property type="entry name" value="Immunoglobulins"/>
    <property type="match status" value="2"/>
</dbReference>
<dbReference type="InterPro" id="IPR036179">
    <property type="entry name" value="Ig-like_dom_sf"/>
</dbReference>
<dbReference type="PROSITE" id="PS50835">
    <property type="entry name" value="IG_LIKE"/>
    <property type="match status" value="1"/>
</dbReference>
<dbReference type="InterPro" id="IPR013783">
    <property type="entry name" value="Ig-like_fold"/>
</dbReference>
<dbReference type="RefSeq" id="XP_072572628.1">
    <property type="nucleotide sequence ID" value="XM_072716527.1"/>
</dbReference>
<dbReference type="AlphaFoldDB" id="A0A3B3QRA5"/>
<feature type="region of interest" description="Disordered" evidence="1">
    <location>
        <begin position="429"/>
        <end position="451"/>
    </location>
</feature>
<feature type="chain" id="PRO_5017389639" evidence="3">
    <location>
        <begin position="23"/>
        <end position="461"/>
    </location>
</feature>
<evidence type="ECO:0000256" key="3">
    <source>
        <dbReference type="SAM" id="SignalP"/>
    </source>
</evidence>